<proteinExistence type="predicted"/>
<comment type="caution">
    <text evidence="1">The sequence shown here is derived from an EMBL/GenBank/DDBJ whole genome shotgun (WGS) entry which is preliminary data.</text>
</comment>
<dbReference type="EMBL" id="LAZR01000150">
    <property type="protein sequence ID" value="KKN86252.1"/>
    <property type="molecule type" value="Genomic_DNA"/>
</dbReference>
<protein>
    <submittedName>
        <fullName evidence="1">Uncharacterized protein</fullName>
    </submittedName>
</protein>
<reference evidence="1" key="1">
    <citation type="journal article" date="2015" name="Nature">
        <title>Complex archaea that bridge the gap between prokaryotes and eukaryotes.</title>
        <authorList>
            <person name="Spang A."/>
            <person name="Saw J.H."/>
            <person name="Jorgensen S.L."/>
            <person name="Zaremba-Niedzwiedzka K."/>
            <person name="Martijn J."/>
            <person name="Lind A.E."/>
            <person name="van Eijk R."/>
            <person name="Schleper C."/>
            <person name="Guy L."/>
            <person name="Ettema T.J."/>
        </authorList>
    </citation>
    <scope>NUCLEOTIDE SEQUENCE</scope>
</reference>
<evidence type="ECO:0000313" key="1">
    <source>
        <dbReference type="EMBL" id="KKN86252.1"/>
    </source>
</evidence>
<sequence>MSDQQSPEAAVPEQTSFDIRVQNHAGAHGSIALRTIIDNCDLPGVASWKSATGNDFGNCFFSTMHAAMDLIIKGLVDDTYLVTGRFDHPDIDEPIYHAWLEFRHIKPFVVVNVAMLQERPLYAATQADYYATNSCRRRIQEIPLKRLKIKARQMAEKNLASTGSLELNRHALTIKALKPTLDKLYPLQTEPVIATESS</sequence>
<dbReference type="AlphaFoldDB" id="A0A0F9UFV6"/>
<organism evidence="1">
    <name type="scientific">marine sediment metagenome</name>
    <dbReference type="NCBI Taxonomy" id="412755"/>
    <lineage>
        <taxon>unclassified sequences</taxon>
        <taxon>metagenomes</taxon>
        <taxon>ecological metagenomes</taxon>
    </lineage>
</organism>
<gene>
    <name evidence="1" type="ORF">LCGC14_0271210</name>
</gene>
<accession>A0A0F9UFV6</accession>
<name>A0A0F9UFV6_9ZZZZ</name>